<dbReference type="RefSeq" id="WP_066776459.1">
    <property type="nucleotide sequence ID" value="NZ_CBCSFE010000003.1"/>
</dbReference>
<evidence type="ECO:0000313" key="1">
    <source>
        <dbReference type="EMBL" id="AXP08828.1"/>
    </source>
</evidence>
<reference evidence="2" key="2">
    <citation type="journal article" date="2019" name="Front. Microbiol.">
        <title>Campylobacter hepaticus, the cause of Spotty Liver Disease in chickens: Transmission and routes of infection.</title>
        <authorList>
            <person name="Van T.H."/>
            <person name="Moore R.J."/>
            <person name="Phung C."/>
        </authorList>
    </citation>
    <scope>NUCLEOTIDE SEQUENCE</scope>
    <source>
        <strain evidence="2">QLD_2/QLD</strain>
    </source>
</reference>
<evidence type="ECO:0000313" key="3">
    <source>
        <dbReference type="Proteomes" id="UP000093205"/>
    </source>
</evidence>
<dbReference type="EMBL" id="WHMJ01000014">
    <property type="protein sequence ID" value="MPV91658.1"/>
    <property type="molecule type" value="Genomic_DNA"/>
</dbReference>
<accession>A0A6A7JTE5</accession>
<name>A0A6A7JTE5_9BACT</name>
<dbReference type="OrthoDB" id="5314349at2"/>
<dbReference type="EMBL" id="CP031611">
    <property type="protein sequence ID" value="AXP08828.1"/>
    <property type="molecule type" value="Genomic_DNA"/>
</dbReference>
<sequence length="264" mass="31280">MAKKTLYELKNMLKESKELNLLALKEYEEACNYYHANQLPYDVIAQLKERGQPPQFENIFGMLMDKILGFKSNSKQDIVVQGQQYEDKDLALVLTDIIKTISTTKKYEEERRKSELSLCLGIAISRVWCENLHKKDILGKNEKIISVENINPLCFFIDPLSICMDASDAKYFHHMIFMDKQDAENCFKLKDRFKILKNAYGREIISFTESWVKNTEKNDVVWDRYIWDDYGIIKYEKNPFLTKNHPYVIQKLKVDYKNPILWLF</sequence>
<dbReference type="InterPro" id="IPR032427">
    <property type="entry name" value="P22_portal"/>
</dbReference>
<dbReference type="Pfam" id="PF16510">
    <property type="entry name" value="P22_portal"/>
    <property type="match status" value="1"/>
</dbReference>
<organism evidence="2">
    <name type="scientific">Campylobacter hepaticus</name>
    <dbReference type="NCBI Taxonomy" id="1813019"/>
    <lineage>
        <taxon>Bacteria</taxon>
        <taxon>Pseudomonadati</taxon>
        <taxon>Campylobacterota</taxon>
        <taxon>Epsilonproteobacteria</taxon>
        <taxon>Campylobacterales</taxon>
        <taxon>Campylobacteraceae</taxon>
        <taxon>Campylobacter</taxon>
    </lineage>
</organism>
<proteinExistence type="predicted"/>
<dbReference type="Proteomes" id="UP000093205">
    <property type="component" value="Chromosome"/>
</dbReference>
<reference evidence="1 3" key="1">
    <citation type="submission" date="2018-08" db="EMBL/GenBank/DDBJ databases">
        <title>Survival mechanisms of Campylobacter hepaticus identified by genomic analysis and comparative transcriptomic analysis of in vivo and in vitro derived bacteria.</title>
        <authorList>
            <person name="Van T.T.H."/>
            <person name="Moore R.J."/>
        </authorList>
    </citation>
    <scope>NUCLEOTIDE SEQUENCE [LARGE SCALE GENOMIC DNA]</scope>
    <source>
        <strain evidence="1 3">HV10</strain>
    </source>
</reference>
<gene>
    <name evidence="1" type="ORF">A2J15_003790</name>
    <name evidence="2" type="ORF">GC022_05725</name>
</gene>
<dbReference type="GeneID" id="44004634"/>
<evidence type="ECO:0000313" key="2">
    <source>
        <dbReference type="EMBL" id="MPV91658.1"/>
    </source>
</evidence>
<keyword evidence="3" id="KW-1185">Reference proteome</keyword>
<dbReference type="KEGG" id="chw:A2J15_003790"/>
<dbReference type="AlphaFoldDB" id="A0A6A7JTE5"/>
<protein>
    <submittedName>
        <fullName evidence="2">Uncharacterized protein</fullName>
    </submittedName>
</protein>